<dbReference type="PANTHER" id="PTHR12322">
    <property type="entry name" value="DOUBLESEX AND MAB-3 RELATED TRANSCRIPTION FACTOR DMRT"/>
    <property type="match status" value="1"/>
</dbReference>
<protein>
    <submittedName>
        <fullName evidence="3">Doublesex- and mab-3-related transcription factor A1 (inferred by orthology to a human protein)</fullName>
    </submittedName>
</protein>
<dbReference type="GO" id="GO:0007548">
    <property type="term" value="P:sex differentiation"/>
    <property type="evidence" value="ECO:0007669"/>
    <property type="project" value="TreeGrafter"/>
</dbReference>
<dbReference type="GO" id="GO:0000978">
    <property type="term" value="F:RNA polymerase II cis-regulatory region sequence-specific DNA binding"/>
    <property type="evidence" value="ECO:0007669"/>
    <property type="project" value="TreeGrafter"/>
</dbReference>
<dbReference type="AlphaFoldDB" id="A0A0M3J7P8"/>
<sequence length="104" mass="11268">MCAKCTLIAERQRVMAAQVALRRQQSQDEKEAKDLEMLLSVGNANQLLNLIRYGESTTSSVSLCDGDSNSKVDSVQGRHATAIDYAQADGGITRGLLDTVIIHC</sequence>
<dbReference type="Proteomes" id="UP000267096">
    <property type="component" value="Unassembled WGS sequence"/>
</dbReference>
<dbReference type="WBParaSite" id="ASIM_0000359601-mRNA-1">
    <property type="protein sequence ID" value="ASIM_0000359601-mRNA-1"/>
    <property type="gene ID" value="ASIM_0000359601"/>
</dbReference>
<reference evidence="3" key="1">
    <citation type="submission" date="2017-02" db="UniProtKB">
        <authorList>
            <consortium name="WormBaseParasite"/>
        </authorList>
    </citation>
    <scope>IDENTIFICATION</scope>
</reference>
<keyword evidence="2" id="KW-1185">Reference proteome</keyword>
<dbReference type="OrthoDB" id="6162476at2759"/>
<name>A0A0M3J7P8_ANISI</name>
<organism evidence="3">
    <name type="scientific">Anisakis simplex</name>
    <name type="common">Herring worm</name>
    <dbReference type="NCBI Taxonomy" id="6269"/>
    <lineage>
        <taxon>Eukaryota</taxon>
        <taxon>Metazoa</taxon>
        <taxon>Ecdysozoa</taxon>
        <taxon>Nematoda</taxon>
        <taxon>Chromadorea</taxon>
        <taxon>Rhabditida</taxon>
        <taxon>Spirurina</taxon>
        <taxon>Ascaridomorpha</taxon>
        <taxon>Ascaridoidea</taxon>
        <taxon>Anisakidae</taxon>
        <taxon>Anisakis</taxon>
        <taxon>Anisakis simplex complex</taxon>
    </lineage>
</organism>
<accession>A0A0M3J7P8</accession>
<reference evidence="1 2" key="2">
    <citation type="submission" date="2018-11" db="EMBL/GenBank/DDBJ databases">
        <authorList>
            <consortium name="Pathogen Informatics"/>
        </authorList>
    </citation>
    <scope>NUCLEOTIDE SEQUENCE [LARGE SCALE GENOMIC DNA]</scope>
</reference>
<dbReference type="GO" id="GO:0000981">
    <property type="term" value="F:DNA-binding transcription factor activity, RNA polymerase II-specific"/>
    <property type="evidence" value="ECO:0007669"/>
    <property type="project" value="TreeGrafter"/>
</dbReference>
<evidence type="ECO:0000313" key="1">
    <source>
        <dbReference type="EMBL" id="VDK21709.1"/>
    </source>
</evidence>
<evidence type="ECO:0000313" key="2">
    <source>
        <dbReference type="Proteomes" id="UP000267096"/>
    </source>
</evidence>
<dbReference type="InterPro" id="IPR026607">
    <property type="entry name" value="DMRT"/>
</dbReference>
<dbReference type="GO" id="GO:0005634">
    <property type="term" value="C:nucleus"/>
    <property type="evidence" value="ECO:0007669"/>
    <property type="project" value="InterPro"/>
</dbReference>
<gene>
    <name evidence="1" type="ORF">ASIM_LOCUS3432</name>
</gene>
<proteinExistence type="predicted"/>
<evidence type="ECO:0000313" key="3">
    <source>
        <dbReference type="WBParaSite" id="ASIM_0000359601-mRNA-1"/>
    </source>
</evidence>
<dbReference type="EMBL" id="UYRR01005319">
    <property type="protein sequence ID" value="VDK21709.1"/>
    <property type="molecule type" value="Genomic_DNA"/>
</dbReference>
<dbReference type="PANTHER" id="PTHR12322:SF116">
    <property type="entry name" value="DOUBLESEX-MAB RELATED 99B"/>
    <property type="match status" value="1"/>
</dbReference>